<keyword evidence="3" id="KW-1185">Reference proteome</keyword>
<dbReference type="EMBL" id="SJPX01000002">
    <property type="protein sequence ID" value="TWU55202.1"/>
    <property type="molecule type" value="Genomic_DNA"/>
</dbReference>
<keyword evidence="1" id="KW-0732">Signal</keyword>
<protein>
    <recommendedName>
        <fullName evidence="4">SbsA Ig-like domain-containing protein</fullName>
    </recommendedName>
</protein>
<evidence type="ECO:0000313" key="3">
    <source>
        <dbReference type="Proteomes" id="UP000317977"/>
    </source>
</evidence>
<reference evidence="2 3" key="1">
    <citation type="submission" date="2019-02" db="EMBL/GenBank/DDBJ databases">
        <title>Deep-cultivation of Planctomycetes and their phenomic and genomic characterization uncovers novel biology.</title>
        <authorList>
            <person name="Wiegand S."/>
            <person name="Jogler M."/>
            <person name="Boedeker C."/>
            <person name="Pinto D."/>
            <person name="Vollmers J."/>
            <person name="Rivas-Marin E."/>
            <person name="Kohn T."/>
            <person name="Peeters S.H."/>
            <person name="Heuer A."/>
            <person name="Rast P."/>
            <person name="Oberbeckmann S."/>
            <person name="Bunk B."/>
            <person name="Jeske O."/>
            <person name="Meyerdierks A."/>
            <person name="Storesund J.E."/>
            <person name="Kallscheuer N."/>
            <person name="Luecker S."/>
            <person name="Lage O.M."/>
            <person name="Pohl T."/>
            <person name="Merkel B.J."/>
            <person name="Hornburger P."/>
            <person name="Mueller R.-W."/>
            <person name="Bruemmer F."/>
            <person name="Labrenz M."/>
            <person name="Spormann A.M."/>
            <person name="Op Den Camp H."/>
            <person name="Overmann J."/>
            <person name="Amann R."/>
            <person name="Jetten M.S.M."/>
            <person name="Mascher T."/>
            <person name="Medema M.H."/>
            <person name="Devos D.P."/>
            <person name="Kaster A.-K."/>
            <person name="Ovreas L."/>
            <person name="Rohde M."/>
            <person name="Galperin M.Y."/>
            <person name="Jogler C."/>
        </authorList>
    </citation>
    <scope>NUCLEOTIDE SEQUENCE [LARGE SCALE GENOMIC DNA]</scope>
    <source>
        <strain evidence="2 3">Poly59</strain>
    </source>
</reference>
<evidence type="ECO:0000256" key="1">
    <source>
        <dbReference type="SAM" id="SignalP"/>
    </source>
</evidence>
<evidence type="ECO:0008006" key="4">
    <source>
        <dbReference type="Google" id="ProtNLM"/>
    </source>
</evidence>
<comment type="caution">
    <text evidence="2">The sequence shown here is derived from an EMBL/GenBank/DDBJ whole genome shotgun (WGS) entry which is preliminary data.</text>
</comment>
<dbReference type="Proteomes" id="UP000317977">
    <property type="component" value="Unassembled WGS sequence"/>
</dbReference>
<organism evidence="2 3">
    <name type="scientific">Rubripirellula reticaptiva</name>
    <dbReference type="NCBI Taxonomy" id="2528013"/>
    <lineage>
        <taxon>Bacteria</taxon>
        <taxon>Pseudomonadati</taxon>
        <taxon>Planctomycetota</taxon>
        <taxon>Planctomycetia</taxon>
        <taxon>Pirellulales</taxon>
        <taxon>Pirellulaceae</taxon>
        <taxon>Rubripirellula</taxon>
    </lineage>
</organism>
<name>A0A5C6F1S5_9BACT</name>
<sequence length="207" mass="21587" precursor="true">MFRRLAIAGLLSVVGCCWARADFIDFRNASGTTTFGDTIDDKTAGASGLSVVGFPGLELSIIEIADNNPLAAPSVNANSGSFGVDRAGAVGTTGDTTDRFDANLSESVTLSFNRAVTVSSLSFQSFVSGEGFEFAGQTIASGTEFIFTTPFALAANQSFKLEATSGSIGFVGMDVTVTAVPEPSAFGFASVAYAGVFIQRRRRRSLR</sequence>
<evidence type="ECO:0000313" key="2">
    <source>
        <dbReference type="EMBL" id="TWU55202.1"/>
    </source>
</evidence>
<dbReference type="PROSITE" id="PS51257">
    <property type="entry name" value="PROKAR_LIPOPROTEIN"/>
    <property type="match status" value="1"/>
</dbReference>
<dbReference type="OrthoDB" id="280747at2"/>
<feature type="chain" id="PRO_5022845145" description="SbsA Ig-like domain-containing protein" evidence="1">
    <location>
        <begin position="22"/>
        <end position="207"/>
    </location>
</feature>
<accession>A0A5C6F1S5</accession>
<gene>
    <name evidence="2" type="ORF">Poly59_14990</name>
</gene>
<dbReference type="RefSeq" id="WP_146533437.1">
    <property type="nucleotide sequence ID" value="NZ_SJPX01000002.1"/>
</dbReference>
<dbReference type="AlphaFoldDB" id="A0A5C6F1S5"/>
<feature type="signal peptide" evidence="1">
    <location>
        <begin position="1"/>
        <end position="21"/>
    </location>
</feature>
<proteinExistence type="predicted"/>